<dbReference type="Gene3D" id="6.10.250.2800">
    <property type="match status" value="1"/>
</dbReference>
<reference evidence="3" key="1">
    <citation type="submission" date="2022-01" db="EMBL/GenBank/DDBJ databases">
        <authorList>
            <person name="King R."/>
        </authorList>
    </citation>
    <scope>NUCLEOTIDE SEQUENCE</scope>
</reference>
<dbReference type="Proteomes" id="UP001153636">
    <property type="component" value="Chromosome 10"/>
</dbReference>
<organism evidence="3 4">
    <name type="scientific">Psylliodes chrysocephalus</name>
    <dbReference type="NCBI Taxonomy" id="3402493"/>
    <lineage>
        <taxon>Eukaryota</taxon>
        <taxon>Metazoa</taxon>
        <taxon>Ecdysozoa</taxon>
        <taxon>Arthropoda</taxon>
        <taxon>Hexapoda</taxon>
        <taxon>Insecta</taxon>
        <taxon>Pterygota</taxon>
        <taxon>Neoptera</taxon>
        <taxon>Endopterygota</taxon>
        <taxon>Coleoptera</taxon>
        <taxon>Polyphaga</taxon>
        <taxon>Cucujiformia</taxon>
        <taxon>Chrysomeloidea</taxon>
        <taxon>Chrysomelidae</taxon>
        <taxon>Galerucinae</taxon>
        <taxon>Alticini</taxon>
        <taxon>Psylliodes</taxon>
    </lineage>
</organism>
<dbReference type="GO" id="GO:0005814">
    <property type="term" value="C:centriole"/>
    <property type="evidence" value="ECO:0007669"/>
    <property type="project" value="TreeGrafter"/>
</dbReference>
<evidence type="ECO:0000259" key="1">
    <source>
        <dbReference type="Pfam" id="PF23352"/>
    </source>
</evidence>
<sequence>MAPTDDILLTETKNTIIFNASKQELFKLNENYKIFQRKLKLQSKFFINKEEISTRILQNCTIFILAGPQLSFEESEINSMKNYVESGGRILILLSEGNSNESCNINILLEHFGIIPNLDCLIRTHYYKYFHPKECYVSDGQINPVLNKEKLDIKFVYPFGCSLSVSKPSVAAFTSGLASFPVDRPVGALYFNEKSGGKLIAVGSGHMFSDKYIDQDNNDKLREMCIDFLISQEKVYFPPTDHDDIDLMDHHIVPETAALAEKPKLCLSDAIGHTTCVDYTKLFDQKMYSMNTNLVPEAIRVYETLGVKHEPLRIITPKFEAPYPPLQPAVFPPSFRDLSPPPLELFDLDDAFSSVFTNLAQFSNKFMMNESNDEETLELYILECSKILNIEDIDNAKDILHKIGNEISTFKSIETIK</sequence>
<evidence type="ECO:0000313" key="4">
    <source>
        <dbReference type="Proteomes" id="UP001153636"/>
    </source>
</evidence>
<feature type="domain" description="IFT52 central" evidence="1">
    <location>
        <begin position="259"/>
        <end position="341"/>
    </location>
</feature>
<dbReference type="Pfam" id="PF23352">
    <property type="entry name" value="IFT52_central"/>
    <property type="match status" value="1"/>
</dbReference>
<dbReference type="PANTHER" id="PTHR12969:SF7">
    <property type="entry name" value="INTRAFLAGELLAR TRANSPORT PROTEIN 52 HOMOLOG"/>
    <property type="match status" value="1"/>
</dbReference>
<dbReference type="GO" id="GO:0030992">
    <property type="term" value="C:intraciliary transport particle B"/>
    <property type="evidence" value="ECO:0007669"/>
    <property type="project" value="TreeGrafter"/>
</dbReference>
<dbReference type="InterPro" id="IPR055458">
    <property type="entry name" value="IFT52_GIFT"/>
</dbReference>
<keyword evidence="4" id="KW-1185">Reference proteome</keyword>
<dbReference type="GO" id="GO:0005929">
    <property type="term" value="C:cilium"/>
    <property type="evidence" value="ECO:0007669"/>
    <property type="project" value="TreeGrafter"/>
</dbReference>
<dbReference type="InterPro" id="IPR055460">
    <property type="entry name" value="IFT52_central"/>
</dbReference>
<dbReference type="AlphaFoldDB" id="A0A9P0CFQ7"/>
<evidence type="ECO:0000259" key="2">
    <source>
        <dbReference type="Pfam" id="PF23355"/>
    </source>
</evidence>
<dbReference type="GO" id="GO:0042073">
    <property type="term" value="P:intraciliary transport"/>
    <property type="evidence" value="ECO:0007669"/>
    <property type="project" value="TreeGrafter"/>
</dbReference>
<dbReference type="OrthoDB" id="10259368at2759"/>
<feature type="domain" description="IFT52 GIFT" evidence="2">
    <location>
        <begin position="15"/>
        <end position="233"/>
    </location>
</feature>
<evidence type="ECO:0000313" key="3">
    <source>
        <dbReference type="EMBL" id="CAH1100486.1"/>
    </source>
</evidence>
<name>A0A9P0CFQ7_9CUCU</name>
<gene>
    <name evidence="3" type="ORF">PSYICH_LOCUS2053</name>
</gene>
<dbReference type="CDD" id="cd23683">
    <property type="entry name" value="IFT52_CTD"/>
    <property type="match status" value="1"/>
</dbReference>
<dbReference type="PANTHER" id="PTHR12969">
    <property type="entry name" value="NGD5/OSM-6/IFT52"/>
    <property type="match status" value="1"/>
</dbReference>
<protein>
    <submittedName>
        <fullName evidence="3">Uncharacterized protein</fullName>
    </submittedName>
</protein>
<dbReference type="Pfam" id="PF23355">
    <property type="entry name" value="IFT52_GIFT"/>
    <property type="match status" value="1"/>
</dbReference>
<proteinExistence type="predicted"/>
<accession>A0A9P0CFQ7</accession>
<dbReference type="EMBL" id="OV651822">
    <property type="protein sequence ID" value="CAH1100486.1"/>
    <property type="molecule type" value="Genomic_DNA"/>
</dbReference>
<dbReference type="InterPro" id="IPR039975">
    <property type="entry name" value="IFT52"/>
</dbReference>
<dbReference type="GO" id="GO:0060271">
    <property type="term" value="P:cilium assembly"/>
    <property type="evidence" value="ECO:0007669"/>
    <property type="project" value="TreeGrafter"/>
</dbReference>